<protein>
    <submittedName>
        <fullName evidence="4">Gfo/Idh/MocA family protein</fullName>
    </submittedName>
</protein>
<keyword evidence="1" id="KW-0560">Oxidoreductase</keyword>
<gene>
    <name evidence="4" type="ORF">ACFQZM_10535</name>
</gene>
<name>A0ABW2XJR3_9ACTN</name>
<organism evidence="4 5">
    <name type="scientific">Actinomadura fibrosa</name>
    <dbReference type="NCBI Taxonomy" id="111802"/>
    <lineage>
        <taxon>Bacteria</taxon>
        <taxon>Bacillati</taxon>
        <taxon>Actinomycetota</taxon>
        <taxon>Actinomycetes</taxon>
        <taxon>Streptosporangiales</taxon>
        <taxon>Thermomonosporaceae</taxon>
        <taxon>Actinomadura</taxon>
    </lineage>
</organism>
<evidence type="ECO:0000313" key="4">
    <source>
        <dbReference type="EMBL" id="MFD0684937.1"/>
    </source>
</evidence>
<dbReference type="InterPro" id="IPR055080">
    <property type="entry name" value="Gal80p-like_C"/>
</dbReference>
<dbReference type="PANTHER" id="PTHR43818">
    <property type="entry name" value="BCDNA.GH03377"/>
    <property type="match status" value="1"/>
</dbReference>
<evidence type="ECO:0000259" key="3">
    <source>
        <dbReference type="Pfam" id="PF22685"/>
    </source>
</evidence>
<evidence type="ECO:0000313" key="5">
    <source>
        <dbReference type="Proteomes" id="UP001597063"/>
    </source>
</evidence>
<comment type="caution">
    <text evidence="4">The sequence shown here is derived from an EMBL/GenBank/DDBJ whole genome shotgun (WGS) entry which is preliminary data.</text>
</comment>
<dbReference type="InterPro" id="IPR036291">
    <property type="entry name" value="NAD(P)-bd_dom_sf"/>
</dbReference>
<dbReference type="RefSeq" id="WP_131757528.1">
    <property type="nucleotide sequence ID" value="NZ_CAACUY010000033.1"/>
</dbReference>
<dbReference type="EMBL" id="JBHTGP010000005">
    <property type="protein sequence ID" value="MFD0684937.1"/>
    <property type="molecule type" value="Genomic_DNA"/>
</dbReference>
<keyword evidence="5" id="KW-1185">Reference proteome</keyword>
<dbReference type="PANTHER" id="PTHR43818:SF11">
    <property type="entry name" value="BCDNA.GH03377"/>
    <property type="match status" value="1"/>
</dbReference>
<reference evidence="5" key="1">
    <citation type="journal article" date="2019" name="Int. J. Syst. Evol. Microbiol.">
        <title>The Global Catalogue of Microorganisms (GCM) 10K type strain sequencing project: providing services to taxonomists for standard genome sequencing and annotation.</title>
        <authorList>
            <consortium name="The Broad Institute Genomics Platform"/>
            <consortium name="The Broad Institute Genome Sequencing Center for Infectious Disease"/>
            <person name="Wu L."/>
            <person name="Ma J."/>
        </authorList>
    </citation>
    <scope>NUCLEOTIDE SEQUENCE [LARGE SCALE GENOMIC DNA]</scope>
    <source>
        <strain evidence="5">JCM 9371</strain>
    </source>
</reference>
<dbReference type="InterPro" id="IPR050463">
    <property type="entry name" value="Gfo/Idh/MocA_oxidrdct_glycsds"/>
</dbReference>
<dbReference type="Pfam" id="PF22685">
    <property type="entry name" value="Gal80p_C-like"/>
    <property type="match status" value="1"/>
</dbReference>
<proteinExistence type="predicted"/>
<sequence length="386" mass="40343">MSSEKIRVGIIGANPDEGWAARAHIPALRALPGYEITAVGTTRKDTAEEAARRFHVPHAFTDARELAAHPDVDLVAVTVKVPAHDELVRAALDAGKHVYCEWPLARTTAEAEGLADLADDVGARHAVGLQARFSPAVQYARDLVADGYVGRVTSVNVYAARGKGAGSTIAARSAYTLDQANAAGALEVGTGHTLDAMAHIVGDVAELSAELAVQHPELTVKGTGETVKATSPDQVLVNATLASGALAAVHIHDAKVTAARTRIEIAGTEGDLALVSGGPAAAYGVQIGSLILLGAQGLGSSREQLPIPERYLWAPDTAQETEVLNVAQFYGSLADDIRTGSRTTPDFHDGLHVHRLLDAIRASAATGRRQTVARSTGARERTVARS</sequence>
<dbReference type="Pfam" id="PF01408">
    <property type="entry name" value="GFO_IDH_MocA"/>
    <property type="match status" value="1"/>
</dbReference>
<feature type="domain" description="Gal80p-like C-terminal" evidence="3">
    <location>
        <begin position="135"/>
        <end position="274"/>
    </location>
</feature>
<dbReference type="Proteomes" id="UP001597063">
    <property type="component" value="Unassembled WGS sequence"/>
</dbReference>
<dbReference type="Gene3D" id="3.30.360.10">
    <property type="entry name" value="Dihydrodipicolinate Reductase, domain 2"/>
    <property type="match status" value="1"/>
</dbReference>
<dbReference type="SUPFAM" id="SSF55347">
    <property type="entry name" value="Glyceraldehyde-3-phosphate dehydrogenase-like, C-terminal domain"/>
    <property type="match status" value="1"/>
</dbReference>
<feature type="domain" description="Gfo/Idh/MocA-like oxidoreductase N-terminal" evidence="2">
    <location>
        <begin position="6"/>
        <end position="128"/>
    </location>
</feature>
<dbReference type="Gene3D" id="3.40.50.720">
    <property type="entry name" value="NAD(P)-binding Rossmann-like Domain"/>
    <property type="match status" value="1"/>
</dbReference>
<evidence type="ECO:0000259" key="2">
    <source>
        <dbReference type="Pfam" id="PF01408"/>
    </source>
</evidence>
<dbReference type="SUPFAM" id="SSF51735">
    <property type="entry name" value="NAD(P)-binding Rossmann-fold domains"/>
    <property type="match status" value="1"/>
</dbReference>
<evidence type="ECO:0000256" key="1">
    <source>
        <dbReference type="ARBA" id="ARBA00023002"/>
    </source>
</evidence>
<dbReference type="InterPro" id="IPR000683">
    <property type="entry name" value="Gfo/Idh/MocA-like_OxRdtase_N"/>
</dbReference>
<accession>A0ABW2XJR3</accession>